<sequence length="158" mass="17540">MDSLMPDSVFENVDEGSETTSGMDENFTGYLPSAYFADNDFQRDGTHQIVEASGVDAWKQWCQKCLVTQKGASPYYPENFGIDLQAAFDKPDRSYTENILSREIKEALEADPYHRLSSVTSVQFAWNRGNALQVSLQLTGIDGSSISVSTTVGRNTYV</sequence>
<proteinExistence type="predicted"/>
<gene>
    <name evidence="2" type="ORF">PXC00_06365</name>
</gene>
<evidence type="ECO:0000256" key="1">
    <source>
        <dbReference type="SAM" id="MobiDB-lite"/>
    </source>
</evidence>
<evidence type="ECO:0000313" key="3">
    <source>
        <dbReference type="Proteomes" id="UP001300604"/>
    </source>
</evidence>
<dbReference type="SUPFAM" id="SSF160719">
    <property type="entry name" value="gpW/gp25-like"/>
    <property type="match status" value="1"/>
</dbReference>
<dbReference type="KEGG" id="carl:PXC00_06365"/>
<name>A0AA97DDD2_9FIRM</name>
<dbReference type="Gene3D" id="3.10.450.40">
    <property type="match status" value="1"/>
</dbReference>
<feature type="region of interest" description="Disordered" evidence="1">
    <location>
        <begin position="1"/>
        <end position="24"/>
    </location>
</feature>
<dbReference type="RefSeq" id="WP_275846585.1">
    <property type="nucleotide sequence ID" value="NZ_CP135996.1"/>
</dbReference>
<dbReference type="InterPro" id="IPR020288">
    <property type="entry name" value="Sheath_initiator"/>
</dbReference>
<keyword evidence="3" id="KW-1185">Reference proteome</keyword>
<dbReference type="Proteomes" id="UP001300604">
    <property type="component" value="Chromosome"/>
</dbReference>
<dbReference type="EMBL" id="CP135996">
    <property type="protein sequence ID" value="WOC33487.1"/>
    <property type="molecule type" value="Genomic_DNA"/>
</dbReference>
<reference evidence="2 3" key="1">
    <citation type="submission" date="2024-06" db="EMBL/GenBank/DDBJ databases">
        <title>Caproicibacterium argilliputei sp. nov, a novel caproic acid producing anaerobic bacterium isolated from pit mud.</title>
        <authorList>
            <person name="Xia S."/>
        </authorList>
    </citation>
    <scope>NUCLEOTIDE SEQUENCE [LARGE SCALE GENOMIC DNA]</scope>
    <source>
        <strain evidence="2 3">ZCY20-5</strain>
    </source>
</reference>
<organism evidence="2 3">
    <name type="scientific">Caproicibacterium argilliputei</name>
    <dbReference type="NCBI Taxonomy" id="3030016"/>
    <lineage>
        <taxon>Bacteria</taxon>
        <taxon>Bacillati</taxon>
        <taxon>Bacillota</taxon>
        <taxon>Clostridia</taxon>
        <taxon>Eubacteriales</taxon>
        <taxon>Oscillospiraceae</taxon>
        <taxon>Caproicibacterium</taxon>
    </lineage>
</organism>
<dbReference type="AlphaFoldDB" id="A0AA97DDD2"/>
<evidence type="ECO:0000313" key="2">
    <source>
        <dbReference type="EMBL" id="WOC33487.1"/>
    </source>
</evidence>
<protein>
    <submittedName>
        <fullName evidence="2">DUF2634 domain-containing protein</fullName>
    </submittedName>
</protein>
<reference evidence="3" key="2">
    <citation type="submission" date="2024-06" db="EMBL/GenBank/DDBJ databases">
        <title>Caproicibacterium argilliputei sp. nov, a novel caproic acid producing anaerobic bacterium isolated from pit mud.</title>
        <authorList>
            <person name="Zeng C."/>
        </authorList>
    </citation>
    <scope>NUCLEOTIDE SEQUENCE [LARGE SCALE GENOMIC DNA]</scope>
    <source>
        <strain evidence="3">ZCY20-5</strain>
    </source>
</reference>
<accession>A0AA97DDD2</accession>
<dbReference type="Pfam" id="PF10934">
    <property type="entry name" value="Sheath_initiator"/>
    <property type="match status" value="1"/>
</dbReference>
<reference evidence="3" key="3">
    <citation type="submission" date="2024-06" db="EMBL/GenBank/DDBJ databases">
        <authorList>
            <person name="Zeng C."/>
        </authorList>
    </citation>
    <scope>NUCLEOTIDE SEQUENCE [LARGE SCALE GENOMIC DNA]</scope>
    <source>
        <strain evidence="3">ZCY20-5</strain>
    </source>
</reference>